<name>G8R587_OWEHD</name>
<dbReference type="PANTHER" id="PTHR10209">
    <property type="entry name" value="OXIDOREDUCTASE, 2OG-FE II OXYGENASE FAMILY PROTEIN"/>
    <property type="match status" value="1"/>
</dbReference>
<organism evidence="7 8">
    <name type="scientific">Owenweeksia hongkongensis (strain DSM 17368 / CIP 108786 / JCM 12287 / NRRL B-23963 / UST20020801)</name>
    <dbReference type="NCBI Taxonomy" id="926562"/>
    <lineage>
        <taxon>Bacteria</taxon>
        <taxon>Pseudomonadati</taxon>
        <taxon>Bacteroidota</taxon>
        <taxon>Flavobacteriia</taxon>
        <taxon>Flavobacteriales</taxon>
        <taxon>Owenweeksiaceae</taxon>
        <taxon>Owenweeksia</taxon>
    </lineage>
</organism>
<proteinExistence type="inferred from homology"/>
<dbReference type="PROSITE" id="PS51471">
    <property type="entry name" value="FE2OG_OXY"/>
    <property type="match status" value="1"/>
</dbReference>
<accession>G8R587</accession>
<reference evidence="7 8" key="1">
    <citation type="journal article" date="2012" name="Stand. Genomic Sci.">
        <title>Genome sequence of the orange-pigmented seawater bacterium Owenweeksia hongkongensis type strain (UST20020801(T)).</title>
        <authorList>
            <person name="Riedel T."/>
            <person name="Held B."/>
            <person name="Nolan M."/>
            <person name="Lucas S."/>
            <person name="Lapidus A."/>
            <person name="Tice H."/>
            <person name="Del Rio T.G."/>
            <person name="Cheng J.F."/>
            <person name="Han C."/>
            <person name="Tapia R."/>
            <person name="Goodwin L.A."/>
            <person name="Pitluck S."/>
            <person name="Liolios K."/>
            <person name="Mavromatis K."/>
            <person name="Pagani I."/>
            <person name="Ivanova N."/>
            <person name="Mikhailova N."/>
            <person name="Pati A."/>
            <person name="Chen A."/>
            <person name="Palaniappan K."/>
            <person name="Rohde M."/>
            <person name="Tindall B.J."/>
            <person name="Detter J.C."/>
            <person name="Goker M."/>
            <person name="Woyke T."/>
            <person name="Bristow J."/>
            <person name="Eisen J.A."/>
            <person name="Markowitz V."/>
            <person name="Hugenholtz P."/>
            <person name="Klenk H.P."/>
            <person name="Kyrpides N.C."/>
        </authorList>
    </citation>
    <scope>NUCLEOTIDE SEQUENCE</scope>
    <source>
        <strain evidence="8">DSM 17368 / JCM 12287 / NRRL B-23963</strain>
    </source>
</reference>
<dbReference type="KEGG" id="oho:Oweho_1126"/>
<dbReference type="HOGENOM" id="CLU_010119_6_3_10"/>
<dbReference type="InterPro" id="IPR027443">
    <property type="entry name" value="IPNS-like_sf"/>
</dbReference>
<evidence type="ECO:0000313" key="7">
    <source>
        <dbReference type="EMBL" id="AEV32132.1"/>
    </source>
</evidence>
<dbReference type="PRINTS" id="PR00682">
    <property type="entry name" value="IPNSYNTHASE"/>
</dbReference>
<dbReference type="OrthoDB" id="21825at2"/>
<dbReference type="PATRIC" id="fig|926562.3.peg.1140"/>
<evidence type="ECO:0000313" key="8">
    <source>
        <dbReference type="Proteomes" id="UP000005631"/>
    </source>
</evidence>
<sequence length="318" mass="36063">MNSTPNIPSVNLNDFLSGNAERKAAFVQKLGQAYEEIGFVAVKNHGLTDEQSAQLYNQVQHFFSLPAEVKAKYEIEGLAGQRGYTSFGKEHAKGRNTGDLKEFWHFGQYVEDGDPIESKYPENVMVNELPQFNEIGKIVYQTLEKAGKNMLRAIALYLGLDEFYFDDKIYNGNSILRPIHYPPITSEPKDAVRAAEHEDINLITLLMGASAEGLEVLNKKQEWIAVTALPEQIVVNVGDMLQRLTNNKLRSTTHRVVNPPKEKWGESRFSIPFFLHPRSEMRLDCLEECIDENHPKAYEDISGGEYLDERLAEIGLKK</sequence>
<keyword evidence="4 5" id="KW-0408">Iron</keyword>
<dbReference type="AlphaFoldDB" id="G8R587"/>
<keyword evidence="7" id="KW-0223">Dioxygenase</keyword>
<evidence type="ECO:0000256" key="5">
    <source>
        <dbReference type="RuleBase" id="RU003682"/>
    </source>
</evidence>
<comment type="similarity">
    <text evidence="1 5">Belongs to the iron/ascorbate-dependent oxidoreductase family.</text>
</comment>
<evidence type="ECO:0000256" key="2">
    <source>
        <dbReference type="ARBA" id="ARBA00022723"/>
    </source>
</evidence>
<dbReference type="Pfam" id="PF03171">
    <property type="entry name" value="2OG-FeII_Oxy"/>
    <property type="match status" value="1"/>
</dbReference>
<keyword evidence="3 5" id="KW-0560">Oxidoreductase</keyword>
<dbReference type="Proteomes" id="UP000005631">
    <property type="component" value="Chromosome"/>
</dbReference>
<dbReference type="InterPro" id="IPR005123">
    <property type="entry name" value="Oxoglu/Fe-dep_dioxygenase_dom"/>
</dbReference>
<keyword evidence="8" id="KW-1185">Reference proteome</keyword>
<dbReference type="eggNOG" id="COG3491">
    <property type="taxonomic scope" value="Bacteria"/>
</dbReference>
<dbReference type="InterPro" id="IPR026992">
    <property type="entry name" value="DIOX_N"/>
</dbReference>
<dbReference type="Gene3D" id="2.60.120.330">
    <property type="entry name" value="B-lactam Antibiotic, Isopenicillin N Synthase, Chain"/>
    <property type="match status" value="1"/>
</dbReference>
<evidence type="ECO:0000256" key="4">
    <source>
        <dbReference type="ARBA" id="ARBA00023004"/>
    </source>
</evidence>
<dbReference type="SUPFAM" id="SSF51197">
    <property type="entry name" value="Clavaminate synthase-like"/>
    <property type="match status" value="1"/>
</dbReference>
<dbReference type="InterPro" id="IPR044861">
    <property type="entry name" value="IPNS-like_FE2OG_OXY"/>
</dbReference>
<evidence type="ECO:0000259" key="6">
    <source>
        <dbReference type="PROSITE" id="PS51471"/>
    </source>
</evidence>
<evidence type="ECO:0000256" key="3">
    <source>
        <dbReference type="ARBA" id="ARBA00023002"/>
    </source>
</evidence>
<evidence type="ECO:0000256" key="1">
    <source>
        <dbReference type="ARBA" id="ARBA00008056"/>
    </source>
</evidence>
<protein>
    <submittedName>
        <fullName evidence="7">Dioxygenase, isopenicillin N synthase</fullName>
    </submittedName>
</protein>
<feature type="domain" description="Fe2OG dioxygenase" evidence="6">
    <location>
        <begin position="171"/>
        <end position="277"/>
    </location>
</feature>
<gene>
    <name evidence="7" type="ordered locus">Oweho_1126</name>
</gene>
<dbReference type="GO" id="GO:0051213">
    <property type="term" value="F:dioxygenase activity"/>
    <property type="evidence" value="ECO:0007669"/>
    <property type="project" value="UniProtKB-KW"/>
</dbReference>
<keyword evidence="2 5" id="KW-0479">Metal-binding</keyword>
<dbReference type="STRING" id="926562.Oweho_1126"/>
<dbReference type="RefSeq" id="WP_014201492.1">
    <property type="nucleotide sequence ID" value="NC_016599.1"/>
</dbReference>
<dbReference type="GO" id="GO:0046872">
    <property type="term" value="F:metal ion binding"/>
    <property type="evidence" value="ECO:0007669"/>
    <property type="project" value="UniProtKB-KW"/>
</dbReference>
<dbReference type="EMBL" id="CP003156">
    <property type="protein sequence ID" value="AEV32132.1"/>
    <property type="molecule type" value="Genomic_DNA"/>
</dbReference>
<dbReference type="PANTHER" id="PTHR10209:SF881">
    <property type="entry name" value="FI07970P-RELATED"/>
    <property type="match status" value="1"/>
</dbReference>
<dbReference type="Pfam" id="PF14226">
    <property type="entry name" value="DIOX_N"/>
    <property type="match status" value="1"/>
</dbReference>